<protein>
    <submittedName>
        <fullName evidence="3">Uncharacterized protein</fullName>
    </submittedName>
</protein>
<evidence type="ECO:0000313" key="3">
    <source>
        <dbReference type="EMBL" id="GGA88783.1"/>
    </source>
</evidence>
<reference evidence="3" key="1">
    <citation type="journal article" date="2014" name="Int. J. Syst. Evol. Microbiol.">
        <title>Complete genome sequence of Corynebacterium casei LMG S-19264T (=DSM 44701T), isolated from a smear-ripened cheese.</title>
        <authorList>
            <consortium name="US DOE Joint Genome Institute (JGI-PGF)"/>
            <person name="Walter F."/>
            <person name="Albersmeier A."/>
            <person name="Kalinowski J."/>
            <person name="Ruckert C."/>
        </authorList>
    </citation>
    <scope>NUCLEOTIDE SEQUENCE</scope>
    <source>
        <strain evidence="3">CGMCC 1.15448</strain>
    </source>
</reference>
<dbReference type="AlphaFoldDB" id="A0A8J2XRE6"/>
<feature type="chain" id="PRO_5035266729" evidence="2">
    <location>
        <begin position="21"/>
        <end position="110"/>
    </location>
</feature>
<dbReference type="Proteomes" id="UP000607559">
    <property type="component" value="Unassembled WGS sequence"/>
</dbReference>
<evidence type="ECO:0000256" key="1">
    <source>
        <dbReference type="SAM" id="MobiDB-lite"/>
    </source>
</evidence>
<evidence type="ECO:0000256" key="2">
    <source>
        <dbReference type="SAM" id="SignalP"/>
    </source>
</evidence>
<dbReference type="EMBL" id="BMJC01000001">
    <property type="protein sequence ID" value="GGA88783.1"/>
    <property type="molecule type" value="Genomic_DNA"/>
</dbReference>
<feature type="signal peptide" evidence="2">
    <location>
        <begin position="1"/>
        <end position="20"/>
    </location>
</feature>
<keyword evidence="4" id="KW-1185">Reference proteome</keyword>
<proteinExistence type="predicted"/>
<reference evidence="3" key="2">
    <citation type="submission" date="2020-09" db="EMBL/GenBank/DDBJ databases">
        <authorList>
            <person name="Sun Q."/>
            <person name="Zhou Y."/>
        </authorList>
    </citation>
    <scope>NUCLEOTIDE SEQUENCE</scope>
    <source>
        <strain evidence="3">CGMCC 1.15448</strain>
    </source>
</reference>
<sequence length="110" mass="12851">MKKLTITTALAFFVSAIAFAQGPGHQPTHLKDHPRVNQVNRREDNQERRITDERKEGDISKQQAHQDRRNLREINQEKHDMRKQDNGHLTKADQKALNQQLNHNSRKIGQ</sequence>
<organism evidence="3 4">
    <name type="scientific">Puia dinghuensis</name>
    <dbReference type="NCBI Taxonomy" id="1792502"/>
    <lineage>
        <taxon>Bacteria</taxon>
        <taxon>Pseudomonadati</taxon>
        <taxon>Bacteroidota</taxon>
        <taxon>Chitinophagia</taxon>
        <taxon>Chitinophagales</taxon>
        <taxon>Chitinophagaceae</taxon>
        <taxon>Puia</taxon>
    </lineage>
</organism>
<keyword evidence="2" id="KW-0732">Signal</keyword>
<comment type="caution">
    <text evidence="3">The sequence shown here is derived from an EMBL/GenBank/DDBJ whole genome shotgun (WGS) entry which is preliminary data.</text>
</comment>
<accession>A0A8J2XRE6</accession>
<dbReference type="RefSeq" id="WP_188929152.1">
    <property type="nucleotide sequence ID" value="NZ_BMJC01000001.1"/>
</dbReference>
<feature type="compositionally biased region" description="Basic and acidic residues" evidence="1">
    <location>
        <begin position="29"/>
        <end position="94"/>
    </location>
</feature>
<evidence type="ECO:0000313" key="4">
    <source>
        <dbReference type="Proteomes" id="UP000607559"/>
    </source>
</evidence>
<gene>
    <name evidence="3" type="ORF">GCM10011511_10010</name>
</gene>
<feature type="region of interest" description="Disordered" evidence="1">
    <location>
        <begin position="22"/>
        <end position="110"/>
    </location>
</feature>
<name>A0A8J2XRE6_9BACT</name>